<sequence>MAQTITSLLTESASATAAGDTQRSWQLINDYAQHFWLVDEQEIPQELLGDYYSVRAAAADWLGLDDEAVQALFSLESWAKQSNNHEAALIARSHLAYLSLNRSSHPVFPLPPADQLLADIAERMNQWRPHADSPTVKDDPNLTWQTADPRQASMLTAAATTAHNVATNLLSGDAPVPSGSNEMPADSAGSSEPREVQPALNSEQIAKLVEFFATMVRRFGKNSSTQADKLLWFSQEHWAAGRLEQAKQMAREVLELTTQPVAQFEAHFMLGHFAMLENLQAAMIPRQEHLNPEGMGQELLDLPDFGLADESATSVDTDQEVATHWSRCAEIALEIEAPALALERAELACRTLSALGREGDAWALASRMVEATRGIPMCPAILDMRAMLSQAAFMSGLHQEAWDHARAVAEWSEFTPNVERTIACYTIATFAGLELGLDTEVLQLQDRRAQLYRQAGQYVNASQVLQSLAMSGDLEYHEAIELMHEARELLRSVDGQGADEHSANDRSFDNPGSNQDAPSAEEMAAEDIAWNVAEWHLTMAHIVVEEDEVITHARKAAEQFGVANDPMKESMSWLTLAGGLLALGDTSEADSAITQATTALPDLKLWHQETDADFDPVISELVEHYQYILDFRKTE</sequence>
<accession>A0ABR9ZK09</accession>
<gene>
    <name evidence="2" type="ORF">IRY30_06710</name>
</gene>
<feature type="compositionally biased region" description="Basic and acidic residues" evidence="1">
    <location>
        <begin position="498"/>
        <end position="508"/>
    </location>
</feature>
<evidence type="ECO:0000313" key="3">
    <source>
        <dbReference type="Proteomes" id="UP000635902"/>
    </source>
</evidence>
<dbReference type="EMBL" id="JADKMY010000002">
    <property type="protein sequence ID" value="MBF4553768.1"/>
    <property type="molecule type" value="Genomic_DNA"/>
</dbReference>
<keyword evidence="3" id="KW-1185">Reference proteome</keyword>
<proteinExistence type="predicted"/>
<dbReference type="RefSeq" id="WP_194556669.1">
    <property type="nucleotide sequence ID" value="NZ_JADKMY010000002.1"/>
</dbReference>
<feature type="region of interest" description="Disordered" evidence="1">
    <location>
        <begin position="496"/>
        <end position="523"/>
    </location>
</feature>
<evidence type="ECO:0000256" key="1">
    <source>
        <dbReference type="SAM" id="MobiDB-lite"/>
    </source>
</evidence>
<comment type="caution">
    <text evidence="2">The sequence shown here is derived from an EMBL/GenBank/DDBJ whole genome shotgun (WGS) entry which is preliminary data.</text>
</comment>
<protein>
    <submittedName>
        <fullName evidence="2">Uncharacterized protein</fullName>
    </submittedName>
</protein>
<name>A0ABR9ZK09_9CORY</name>
<evidence type="ECO:0000313" key="2">
    <source>
        <dbReference type="EMBL" id="MBF4553768.1"/>
    </source>
</evidence>
<feature type="region of interest" description="Disordered" evidence="1">
    <location>
        <begin position="169"/>
        <end position="196"/>
    </location>
</feature>
<organism evidence="2 3">
    <name type="scientific">Corynebacterium suicordis DSM 45110</name>
    <dbReference type="NCBI Taxonomy" id="1121369"/>
    <lineage>
        <taxon>Bacteria</taxon>
        <taxon>Bacillati</taxon>
        <taxon>Actinomycetota</taxon>
        <taxon>Actinomycetes</taxon>
        <taxon>Mycobacteriales</taxon>
        <taxon>Corynebacteriaceae</taxon>
        <taxon>Corynebacterium</taxon>
    </lineage>
</organism>
<reference evidence="2 3" key="1">
    <citation type="submission" date="2020-10" db="EMBL/GenBank/DDBJ databases">
        <title>Novel species in genus Corynebacterium.</title>
        <authorList>
            <person name="Zhang G."/>
        </authorList>
    </citation>
    <scope>NUCLEOTIDE SEQUENCE [LARGE SCALE GENOMIC DNA]</scope>
    <source>
        <strain evidence="2 3">DSM 45110</strain>
    </source>
</reference>
<dbReference type="Proteomes" id="UP000635902">
    <property type="component" value="Unassembled WGS sequence"/>
</dbReference>